<evidence type="ECO:0000313" key="9">
    <source>
        <dbReference type="WBParaSite" id="ACRNAN_scaffold6549.g22351.t2"/>
    </source>
</evidence>
<evidence type="ECO:0000256" key="2">
    <source>
        <dbReference type="ARBA" id="ARBA00023015"/>
    </source>
</evidence>
<dbReference type="Gene3D" id="6.10.20.40">
    <property type="entry name" value="TEA/ATTS domain"/>
    <property type="match status" value="1"/>
</dbReference>
<dbReference type="Pfam" id="PF17725">
    <property type="entry name" value="YBD"/>
    <property type="match status" value="1"/>
</dbReference>
<dbReference type="GO" id="GO:0000981">
    <property type="term" value="F:DNA-binding transcription factor activity, RNA polymerase II-specific"/>
    <property type="evidence" value="ECO:0007669"/>
    <property type="project" value="TreeGrafter"/>
</dbReference>
<dbReference type="InterPro" id="IPR050937">
    <property type="entry name" value="TEC1_TEAD_TF"/>
</dbReference>
<dbReference type="SMART" id="SM00426">
    <property type="entry name" value="TEA"/>
    <property type="match status" value="1"/>
</dbReference>
<organism evidence="8 9">
    <name type="scientific">Acrobeloides nanus</name>
    <dbReference type="NCBI Taxonomy" id="290746"/>
    <lineage>
        <taxon>Eukaryota</taxon>
        <taxon>Metazoa</taxon>
        <taxon>Ecdysozoa</taxon>
        <taxon>Nematoda</taxon>
        <taxon>Chromadorea</taxon>
        <taxon>Rhabditida</taxon>
        <taxon>Tylenchina</taxon>
        <taxon>Cephalobomorpha</taxon>
        <taxon>Cephaloboidea</taxon>
        <taxon>Cephalobidae</taxon>
        <taxon>Acrobeloides</taxon>
    </lineage>
</organism>
<keyword evidence="3" id="KW-0238">DNA-binding</keyword>
<dbReference type="InterPro" id="IPR038096">
    <property type="entry name" value="TEA/ATTS_sf"/>
</dbReference>
<accession>A0A914E9W0</accession>
<keyword evidence="5" id="KW-0539">Nucleus</keyword>
<keyword evidence="2" id="KW-0805">Transcription regulation</keyword>
<proteinExistence type="predicted"/>
<dbReference type="PANTHER" id="PTHR11834:SF0">
    <property type="entry name" value="PROTEIN SCALLOPED"/>
    <property type="match status" value="1"/>
</dbReference>
<feature type="domain" description="TEA" evidence="7">
    <location>
        <begin position="14"/>
        <end position="89"/>
    </location>
</feature>
<evidence type="ECO:0000256" key="1">
    <source>
        <dbReference type="ARBA" id="ARBA00004123"/>
    </source>
</evidence>
<dbReference type="InterPro" id="IPR000818">
    <property type="entry name" value="TEA/ATTS_dom"/>
</dbReference>
<dbReference type="PRINTS" id="PR00065">
    <property type="entry name" value="TEADOMAIN"/>
</dbReference>
<evidence type="ECO:0000256" key="3">
    <source>
        <dbReference type="ARBA" id="ARBA00023125"/>
    </source>
</evidence>
<dbReference type="PANTHER" id="PTHR11834">
    <property type="entry name" value="TRANSCRIPTIONAL ENHANCER FACTOR TEF RELATED"/>
    <property type="match status" value="1"/>
</dbReference>
<dbReference type="GO" id="GO:0005667">
    <property type="term" value="C:transcription regulator complex"/>
    <property type="evidence" value="ECO:0007669"/>
    <property type="project" value="TreeGrafter"/>
</dbReference>
<dbReference type="AlphaFoldDB" id="A0A914E9W0"/>
<dbReference type="Proteomes" id="UP000887540">
    <property type="component" value="Unplaced"/>
</dbReference>
<keyword evidence="8" id="KW-1185">Reference proteome</keyword>
<comment type="subcellular location">
    <subcellularLocation>
        <location evidence="1">Nucleus</location>
    </subcellularLocation>
</comment>
<keyword evidence="4" id="KW-0804">Transcription</keyword>
<dbReference type="GO" id="GO:0005634">
    <property type="term" value="C:nucleus"/>
    <property type="evidence" value="ECO:0007669"/>
    <property type="project" value="UniProtKB-SubCell"/>
</dbReference>
<sequence>MLAVRTRLPTIFETNEVEEMWPVDVENALLEAMVIYPPCGKKLIKHNNGEKYGRNHLIAYYIKKKCGKTRTPKQISSHTQFLMRKHKLISNLPLSNINSQMIDKDIIDYKQSSDIVFIITQELKEQIFEALDESTLKTLHKNLALRKISTSKIGVLGFFFARLEKKSKNKSILSGIAYTLDARISDINYKEISYLFDDTMSTLLQTVSLDSFYLVKSWANLNFCVTKNLLSNHQIFYSPYKFDISMNVHFYFHGKHLWTFDCDSLAVDEVVIQNSTFYIYHMEYSPSEFGKIFMGSLIKLYKKQGKEVINRHKKFYLLCL</sequence>
<dbReference type="PROSITE" id="PS51088">
    <property type="entry name" value="TEA_2"/>
    <property type="match status" value="1"/>
</dbReference>
<dbReference type="Pfam" id="PF01285">
    <property type="entry name" value="TEA"/>
    <property type="match status" value="1"/>
</dbReference>
<name>A0A914E9W0_9BILA</name>
<evidence type="ECO:0000259" key="7">
    <source>
        <dbReference type="PROSITE" id="PS51088"/>
    </source>
</evidence>
<feature type="DNA-binding region" description="TEA" evidence="6">
    <location>
        <begin position="14"/>
        <end position="89"/>
    </location>
</feature>
<dbReference type="WBParaSite" id="ACRNAN_scaffold6549.g22351.t2">
    <property type="protein sequence ID" value="ACRNAN_scaffold6549.g22351.t2"/>
    <property type="gene ID" value="ACRNAN_scaffold6549.g22351"/>
</dbReference>
<protein>
    <submittedName>
        <fullName evidence="9">TEA domain-containing protein</fullName>
    </submittedName>
</protein>
<dbReference type="GO" id="GO:0000978">
    <property type="term" value="F:RNA polymerase II cis-regulatory region sequence-specific DNA binding"/>
    <property type="evidence" value="ECO:0007669"/>
    <property type="project" value="TreeGrafter"/>
</dbReference>
<evidence type="ECO:0000256" key="4">
    <source>
        <dbReference type="ARBA" id="ARBA00023163"/>
    </source>
</evidence>
<evidence type="ECO:0000313" key="8">
    <source>
        <dbReference type="Proteomes" id="UP000887540"/>
    </source>
</evidence>
<evidence type="ECO:0000256" key="5">
    <source>
        <dbReference type="ARBA" id="ARBA00023242"/>
    </source>
</evidence>
<dbReference type="Gene3D" id="2.70.50.80">
    <property type="match status" value="1"/>
</dbReference>
<dbReference type="InterPro" id="IPR041086">
    <property type="entry name" value="YBD"/>
</dbReference>
<evidence type="ECO:0000256" key="6">
    <source>
        <dbReference type="PROSITE-ProRule" id="PRU00505"/>
    </source>
</evidence>
<reference evidence="9" key="1">
    <citation type="submission" date="2022-11" db="UniProtKB">
        <authorList>
            <consortium name="WormBaseParasite"/>
        </authorList>
    </citation>
    <scope>IDENTIFICATION</scope>
</reference>